<name>A0A7D6JJX1_9CYAN</name>
<dbReference type="EMBL" id="CP032152">
    <property type="protein sequence ID" value="QLL29978.1"/>
    <property type="molecule type" value="Genomic_DNA"/>
</dbReference>
<dbReference type="KEGG" id="tsq:D3A95_05795"/>
<feature type="region of interest" description="Disordered" evidence="1">
    <location>
        <begin position="60"/>
        <end position="81"/>
    </location>
</feature>
<dbReference type="Pfam" id="PF14105">
    <property type="entry name" value="DUF4278"/>
    <property type="match status" value="1"/>
</dbReference>
<gene>
    <name evidence="2" type="ORF">D3A95_05795</name>
</gene>
<proteinExistence type="predicted"/>
<accession>A0A7D6JJX1</accession>
<keyword evidence="3" id="KW-1185">Reference proteome</keyword>
<evidence type="ECO:0000313" key="3">
    <source>
        <dbReference type="Proteomes" id="UP000261812"/>
    </source>
</evidence>
<feature type="compositionally biased region" description="Low complexity" evidence="1">
    <location>
        <begin position="60"/>
        <end position="73"/>
    </location>
</feature>
<evidence type="ECO:0000256" key="1">
    <source>
        <dbReference type="SAM" id="MobiDB-lite"/>
    </source>
</evidence>
<dbReference type="RefSeq" id="WP_181496681.1">
    <property type="nucleotide sequence ID" value="NZ_CP032152.1"/>
</dbReference>
<dbReference type="Proteomes" id="UP000261812">
    <property type="component" value="Chromosome"/>
</dbReference>
<dbReference type="InterPro" id="IPR025458">
    <property type="entry name" value="DUF4278"/>
</dbReference>
<reference evidence="3" key="1">
    <citation type="submission" date="2018-09" db="EMBL/GenBank/DDBJ databases">
        <title>Complete genome sequence of thermophilic cyanobacteria strain Thermosynechococcus elongatus PKUAC-SCTE542.</title>
        <authorList>
            <person name="Liang Y."/>
            <person name="Tang J."/>
            <person name="Daroch M."/>
        </authorList>
    </citation>
    <scope>NUCLEOTIDE SEQUENCE [LARGE SCALE GENOMIC DNA]</scope>
    <source>
        <strain evidence="3">E542</strain>
    </source>
</reference>
<sequence length="124" mass="14003">MQLIYRGVKYETSDQHIPLVESGVKGLYRGAQWVGHKAAEPVPQPNHVLCWRGVTYQTNGTPVTTTTSTTTATPSVLPQRKRDSLAEAHRHAILKTLERRLQVARSQGNEDLINLLEEEWQQFA</sequence>
<protein>
    <submittedName>
        <fullName evidence="2">DUF4278 domain-containing protein</fullName>
    </submittedName>
</protein>
<dbReference type="AlphaFoldDB" id="A0A7D6JJX1"/>
<evidence type="ECO:0000313" key="2">
    <source>
        <dbReference type="EMBL" id="QLL29978.1"/>
    </source>
</evidence>
<organism evidence="2 3">
    <name type="scientific">Thermosynechococcus sichuanensis E542</name>
    <dbReference type="NCBI Taxonomy" id="2016101"/>
    <lineage>
        <taxon>Bacteria</taxon>
        <taxon>Bacillati</taxon>
        <taxon>Cyanobacteriota</taxon>
        <taxon>Cyanophyceae</taxon>
        <taxon>Acaryochloridales</taxon>
        <taxon>Thermosynechococcaceae</taxon>
        <taxon>Thermosynechococcus</taxon>
        <taxon>Thermosynechococcus sichuanensis</taxon>
    </lineage>
</organism>